<dbReference type="Proteomes" id="UP000016568">
    <property type="component" value="Unassembled WGS sequence"/>
</dbReference>
<dbReference type="SUPFAM" id="SSF51735">
    <property type="entry name" value="NAD(P)-binding Rossmann-fold domains"/>
    <property type="match status" value="1"/>
</dbReference>
<protein>
    <submittedName>
        <fullName evidence="3">Putative oxidoreductase</fullName>
    </submittedName>
</protein>
<dbReference type="EMBL" id="BASZ01000002">
    <property type="protein sequence ID" value="GAD48496.1"/>
    <property type="molecule type" value="Genomic_DNA"/>
</dbReference>
<keyword evidence="2" id="KW-0560">Oxidoreductase</keyword>
<organism evidence="3 4">
    <name type="scientific">Caenibius tardaugens NBRC 16725</name>
    <dbReference type="NCBI Taxonomy" id="1219035"/>
    <lineage>
        <taxon>Bacteria</taxon>
        <taxon>Pseudomonadati</taxon>
        <taxon>Pseudomonadota</taxon>
        <taxon>Alphaproteobacteria</taxon>
        <taxon>Sphingomonadales</taxon>
        <taxon>Erythrobacteraceae</taxon>
        <taxon>Caenibius</taxon>
    </lineage>
</organism>
<evidence type="ECO:0000256" key="1">
    <source>
        <dbReference type="ARBA" id="ARBA00006484"/>
    </source>
</evidence>
<evidence type="ECO:0000313" key="3">
    <source>
        <dbReference type="EMBL" id="GAD48496.1"/>
    </source>
</evidence>
<dbReference type="GO" id="GO:0016491">
    <property type="term" value="F:oxidoreductase activity"/>
    <property type="evidence" value="ECO:0007669"/>
    <property type="project" value="UniProtKB-KW"/>
</dbReference>
<dbReference type="Gene3D" id="3.40.50.720">
    <property type="entry name" value="NAD(P)-binding Rossmann-like Domain"/>
    <property type="match status" value="1"/>
</dbReference>
<dbReference type="RefSeq" id="WP_021689403.1">
    <property type="nucleotide sequence ID" value="NZ_BASZ01000002.1"/>
</dbReference>
<keyword evidence="4" id="KW-1185">Reference proteome</keyword>
<dbReference type="Pfam" id="PF00106">
    <property type="entry name" value="adh_short"/>
    <property type="match status" value="1"/>
</dbReference>
<evidence type="ECO:0000256" key="2">
    <source>
        <dbReference type="ARBA" id="ARBA00023002"/>
    </source>
</evidence>
<comment type="similarity">
    <text evidence="1">Belongs to the short-chain dehydrogenases/reductases (SDR) family.</text>
</comment>
<gene>
    <name evidence="3" type="ORF">NT2_02_05800</name>
</gene>
<dbReference type="OrthoDB" id="9808814at2"/>
<proteinExistence type="inferred from homology"/>
<dbReference type="PIRSF" id="PIRSF000126">
    <property type="entry name" value="11-beta-HSD1"/>
    <property type="match status" value="1"/>
</dbReference>
<dbReference type="GO" id="GO:0016020">
    <property type="term" value="C:membrane"/>
    <property type="evidence" value="ECO:0007669"/>
    <property type="project" value="TreeGrafter"/>
</dbReference>
<dbReference type="eggNOG" id="COG0300">
    <property type="taxonomic scope" value="Bacteria"/>
</dbReference>
<dbReference type="InterPro" id="IPR036291">
    <property type="entry name" value="NAD(P)-bd_dom_sf"/>
</dbReference>
<dbReference type="PRINTS" id="PR00081">
    <property type="entry name" value="GDHRDH"/>
</dbReference>
<evidence type="ECO:0000313" key="4">
    <source>
        <dbReference type="Proteomes" id="UP000016568"/>
    </source>
</evidence>
<dbReference type="KEGG" id="ntd:EGO55_02445"/>
<dbReference type="PANTHER" id="PTHR44196">
    <property type="entry name" value="DEHYDROGENASE/REDUCTASE SDR FAMILY MEMBER 7B"/>
    <property type="match status" value="1"/>
</dbReference>
<dbReference type="AlphaFoldDB" id="U2Y5T8"/>
<comment type="caution">
    <text evidence="3">The sequence shown here is derived from an EMBL/GenBank/DDBJ whole genome shotgun (WGS) entry which is preliminary data.</text>
</comment>
<dbReference type="PANTHER" id="PTHR44196:SF1">
    <property type="entry name" value="DEHYDROGENASE_REDUCTASE SDR FAMILY MEMBER 7B"/>
    <property type="match status" value="1"/>
</dbReference>
<dbReference type="InterPro" id="IPR002347">
    <property type="entry name" value="SDR_fam"/>
</dbReference>
<reference evidence="3 4" key="1">
    <citation type="submission" date="2013-09" db="EMBL/GenBank/DDBJ databases">
        <title>Whole genome shotgun sequence of Novosphingobium tardaugens NBRC 16725.</title>
        <authorList>
            <person name="Isaki S."/>
            <person name="Hosoyama A."/>
            <person name="Tsuchikane K."/>
            <person name="Katsumata H."/>
            <person name="Ando Y."/>
            <person name="Yamazaki S."/>
            <person name="Fujita N."/>
        </authorList>
    </citation>
    <scope>NUCLEOTIDE SEQUENCE [LARGE SCALE GENOMIC DNA]</scope>
    <source>
        <strain evidence="3 4">NBRC 16725</strain>
    </source>
</reference>
<name>U2Y5T8_9SPHN</name>
<accession>U2Y5T8</accession>
<sequence length="264" mass="27719">MTVLVERYGPWALIAGGSEGVGASLARQLATEGFNLVLLARKQEPLDTLAAEIRALGRDVRTLSLDLARPDALNEARKLTDDIAVGLLVFMAGAGHRIAPFHDYPLEEWATTLNCNVTGQASFAHHYGGLMKQRGKGGIVLVASMAGMAGSGSMAIYTAAKAFSITFAEALWYELKPFGVDALSLVLGATKTPAMARTGLKMDHPDFPAADPDDVAAECLAHLADGPVWFASGTAASAAHIRAMPIRDAVVQMSQATASMAPEA</sequence>